<proteinExistence type="predicted"/>
<evidence type="ECO:0000313" key="2">
    <source>
        <dbReference type="Proteomes" id="UP000005496"/>
    </source>
</evidence>
<comment type="caution">
    <text evidence="1">The sequence shown here is derived from an EMBL/GenBank/DDBJ whole genome shotgun (WGS) entry which is preliminary data.</text>
</comment>
<dbReference type="AlphaFoldDB" id="D6SR16"/>
<evidence type="ECO:0000313" key="1">
    <source>
        <dbReference type="EMBL" id="EFI33132.1"/>
    </source>
</evidence>
<organism evidence="1 2">
    <name type="scientific">Desulfonatronospira thiodismutans ASO3-1</name>
    <dbReference type="NCBI Taxonomy" id="555779"/>
    <lineage>
        <taxon>Bacteria</taxon>
        <taxon>Pseudomonadati</taxon>
        <taxon>Thermodesulfobacteriota</taxon>
        <taxon>Desulfovibrionia</taxon>
        <taxon>Desulfovibrionales</taxon>
        <taxon>Desulfonatronovibrionaceae</taxon>
        <taxon>Desulfonatronospira</taxon>
    </lineage>
</organism>
<gene>
    <name evidence="1" type="ORF">Dthio_PD0450</name>
</gene>
<protein>
    <submittedName>
        <fullName evidence="1">Uncharacterized protein</fullName>
    </submittedName>
</protein>
<dbReference type="Proteomes" id="UP000005496">
    <property type="component" value="Unassembled WGS sequence"/>
</dbReference>
<sequence>MSGARPLTLESENDFKGGVCGVYVKTIPSKAGYAGYVKNKKILKAGGLKRVIAGYWQHN</sequence>
<accession>D6SR16</accession>
<dbReference type="EMBL" id="ACJN02000003">
    <property type="protein sequence ID" value="EFI33132.1"/>
    <property type="molecule type" value="Genomic_DNA"/>
</dbReference>
<name>D6SR16_9BACT</name>
<keyword evidence="2" id="KW-1185">Reference proteome</keyword>
<reference evidence="1" key="1">
    <citation type="submission" date="2010-05" db="EMBL/GenBank/DDBJ databases">
        <title>The draft genome of Desulfonatronospira thiodismutans ASO3-1.</title>
        <authorList>
            <consortium name="US DOE Joint Genome Institute (JGI-PGF)"/>
            <person name="Lucas S."/>
            <person name="Copeland A."/>
            <person name="Lapidus A."/>
            <person name="Cheng J.-F."/>
            <person name="Bruce D."/>
            <person name="Goodwin L."/>
            <person name="Pitluck S."/>
            <person name="Chertkov O."/>
            <person name="Brettin T."/>
            <person name="Detter J.C."/>
            <person name="Han C."/>
            <person name="Land M.L."/>
            <person name="Hauser L."/>
            <person name="Kyrpides N."/>
            <person name="Mikhailova N."/>
            <person name="Muyzer G."/>
            <person name="Woyke T."/>
        </authorList>
    </citation>
    <scope>NUCLEOTIDE SEQUENCE [LARGE SCALE GENOMIC DNA]</scope>
    <source>
        <strain evidence="1">ASO3-1</strain>
    </source>
</reference>